<gene>
    <name evidence="3" type="primary">npdG</name>
    <name evidence="3" type="ORF">NCS_30176</name>
</gene>
<organism evidence="3 4">
    <name type="scientific">Candidatus Nitrosotalea okcheonensis</name>
    <dbReference type="NCBI Taxonomy" id="1903276"/>
    <lineage>
        <taxon>Archaea</taxon>
        <taxon>Nitrososphaerota</taxon>
        <taxon>Nitrososphaeria</taxon>
        <taxon>Nitrosotaleales</taxon>
        <taxon>Nitrosotaleaceae</taxon>
        <taxon>Nitrosotalea</taxon>
    </lineage>
</organism>
<keyword evidence="4" id="KW-1185">Reference proteome</keyword>
<name>A0A2H1FHU0_9ARCH</name>
<sequence>MPVFDFMKIGIIGGTGGMGKGFALRWCENHDIIIGSRESSKAEEAAREYFGLAQKEHGTFKGKITGKDNTSVAKESDVLVLSIPYENIDAICSQVLPNVKDDCTVISPIVPLTRTDLGFEFISFKDRKPSAFELVHKYMKNKSRLVSAFHTISEKKLIDPKLVLDSDIFVCGDAEDSINLVCKLVTEIKNLRPILLGPGSLSYLAEVTTPILLNAMIKNKMKNPGIKII</sequence>
<dbReference type="Proteomes" id="UP000230607">
    <property type="component" value="Chromosome 1"/>
</dbReference>
<dbReference type="Pfam" id="PF03807">
    <property type="entry name" value="F420_oxidored"/>
    <property type="match status" value="1"/>
</dbReference>
<evidence type="ECO:0000259" key="2">
    <source>
        <dbReference type="Pfam" id="PF03807"/>
    </source>
</evidence>
<dbReference type="GO" id="GO:0015677">
    <property type="term" value="P:copper ion import"/>
    <property type="evidence" value="ECO:0007669"/>
    <property type="project" value="TreeGrafter"/>
</dbReference>
<dbReference type="GO" id="GO:0008823">
    <property type="term" value="F:cupric reductase (NADH) activity"/>
    <property type="evidence" value="ECO:0007669"/>
    <property type="project" value="TreeGrafter"/>
</dbReference>
<dbReference type="GO" id="GO:0016651">
    <property type="term" value="F:oxidoreductase activity, acting on NAD(P)H"/>
    <property type="evidence" value="ECO:0007669"/>
    <property type="project" value="InterPro"/>
</dbReference>
<dbReference type="GO" id="GO:0006740">
    <property type="term" value="P:NADPH regeneration"/>
    <property type="evidence" value="ECO:0007669"/>
    <property type="project" value="InterPro"/>
</dbReference>
<dbReference type="GO" id="GO:0005886">
    <property type="term" value="C:plasma membrane"/>
    <property type="evidence" value="ECO:0007669"/>
    <property type="project" value="TreeGrafter"/>
</dbReference>
<evidence type="ECO:0000313" key="4">
    <source>
        <dbReference type="Proteomes" id="UP000230607"/>
    </source>
</evidence>
<dbReference type="Gene3D" id="3.40.50.720">
    <property type="entry name" value="NAD(P)-binding Rossmann-like Domain"/>
    <property type="match status" value="1"/>
</dbReference>
<dbReference type="GO" id="GO:0050661">
    <property type="term" value="F:NADP binding"/>
    <property type="evidence" value="ECO:0007669"/>
    <property type="project" value="InterPro"/>
</dbReference>
<proteinExistence type="predicted"/>
<dbReference type="InterPro" id="IPR028939">
    <property type="entry name" value="P5C_Rdtase_cat_N"/>
</dbReference>
<evidence type="ECO:0000313" key="3">
    <source>
        <dbReference type="EMBL" id="SMH72336.1"/>
    </source>
</evidence>
<feature type="domain" description="Pyrroline-5-carboxylate reductase catalytic N-terminal" evidence="2">
    <location>
        <begin position="8"/>
        <end position="110"/>
    </location>
</feature>
<dbReference type="GO" id="GO:0070967">
    <property type="term" value="F:coenzyme F420 binding"/>
    <property type="evidence" value="ECO:0007669"/>
    <property type="project" value="InterPro"/>
</dbReference>
<reference evidence="4" key="1">
    <citation type="submission" date="2017-03" db="EMBL/GenBank/DDBJ databases">
        <authorList>
            <person name="Herbold C."/>
        </authorList>
    </citation>
    <scope>NUCLEOTIDE SEQUENCE [LARGE SCALE GENOMIC DNA]</scope>
</reference>
<evidence type="ECO:0000256" key="1">
    <source>
        <dbReference type="ARBA" id="ARBA00023002"/>
    </source>
</evidence>
<protein>
    <submittedName>
        <fullName evidence="3">NADPH-dependent F420 reductase</fullName>
    </submittedName>
</protein>
<dbReference type="AlphaFoldDB" id="A0A2H1FHU0"/>
<dbReference type="PANTHER" id="PTHR14239:SF0">
    <property type="entry name" value="F420-DEPENDENT NADP REDUCTASE"/>
    <property type="match status" value="1"/>
</dbReference>
<dbReference type="InterPro" id="IPR010185">
    <property type="entry name" value="NpdG"/>
</dbReference>
<dbReference type="PANTHER" id="PTHR14239">
    <property type="entry name" value="DUDULIN-RELATED"/>
    <property type="match status" value="1"/>
</dbReference>
<accession>A0A2H1FHU0</accession>
<dbReference type="InterPro" id="IPR036291">
    <property type="entry name" value="NAD(P)-bd_dom_sf"/>
</dbReference>
<dbReference type="SUPFAM" id="SSF51735">
    <property type="entry name" value="NAD(P)-binding Rossmann-fold domains"/>
    <property type="match status" value="1"/>
</dbReference>
<dbReference type="NCBIfam" id="TIGR01915">
    <property type="entry name" value="npdG"/>
    <property type="match status" value="1"/>
</dbReference>
<dbReference type="EMBL" id="LT841358">
    <property type="protein sequence ID" value="SMH72336.1"/>
    <property type="molecule type" value="Genomic_DNA"/>
</dbReference>
<dbReference type="InterPro" id="IPR051267">
    <property type="entry name" value="STEAP_metalloreductase"/>
</dbReference>
<dbReference type="GO" id="GO:0052851">
    <property type="term" value="F:ferric-chelate reductase (NADPH) activity"/>
    <property type="evidence" value="ECO:0007669"/>
    <property type="project" value="TreeGrafter"/>
</dbReference>
<keyword evidence="1" id="KW-0560">Oxidoreductase</keyword>